<proteinExistence type="predicted"/>
<sequence length="333" mass="37482">MAAHQQQEEDFLSEDPEIPSQKVVLLSFLSPEKILNNKDVFLFQQFLKDYEVQWRTSKFEAWFAEQISGLNKKLEGIAGKLDKPAEGPDGTKGPESGAASAAAALCAAAAADIRQNLLRVDTFVEEFQQYTRKNVRELTQTSLQDEYETFLFKNSAKLEEEFFKMNEFRTTIRGIKVRGVYSSEAEASVRAKRLQKSDPNFNVYMGAVGKWMAWEPDPNKVADSEYANEQLNTLMKKYRENEDNREVFYNEQKKSRIGMAKTKATAGVEENETKLTASVVTDTPTLEPSSSTSQGTSYDGLFSGPADLAISRKVEKAAEKVIEKVIESKESKE</sequence>
<dbReference type="InterPro" id="IPR043872">
    <property type="entry name" value="DUF5832"/>
</dbReference>
<evidence type="ECO:0000313" key="2">
    <source>
        <dbReference type="EMBL" id="QHU18286.1"/>
    </source>
</evidence>
<feature type="region of interest" description="Disordered" evidence="1">
    <location>
        <begin position="274"/>
        <end position="300"/>
    </location>
</feature>
<organism evidence="2">
    <name type="scientific">viral metagenome</name>
    <dbReference type="NCBI Taxonomy" id="1070528"/>
    <lineage>
        <taxon>unclassified sequences</taxon>
        <taxon>metagenomes</taxon>
        <taxon>organismal metagenomes</taxon>
    </lineage>
</organism>
<feature type="compositionally biased region" description="Polar residues" evidence="1">
    <location>
        <begin position="274"/>
        <end position="297"/>
    </location>
</feature>
<dbReference type="EMBL" id="MN740926">
    <property type="protein sequence ID" value="QHU18286.1"/>
    <property type="molecule type" value="Genomic_DNA"/>
</dbReference>
<accession>A0A6C0KMA7</accession>
<dbReference type="AlphaFoldDB" id="A0A6C0KMA7"/>
<name>A0A6C0KMA7_9ZZZZ</name>
<reference evidence="2" key="1">
    <citation type="journal article" date="2020" name="Nature">
        <title>Giant virus diversity and host interactions through global metagenomics.</title>
        <authorList>
            <person name="Schulz F."/>
            <person name="Roux S."/>
            <person name="Paez-Espino D."/>
            <person name="Jungbluth S."/>
            <person name="Walsh D.A."/>
            <person name="Denef V.J."/>
            <person name="McMahon K.D."/>
            <person name="Konstantinidis K.T."/>
            <person name="Eloe-Fadrosh E.A."/>
            <person name="Kyrpides N.C."/>
            <person name="Woyke T."/>
        </authorList>
    </citation>
    <scope>NUCLEOTIDE SEQUENCE</scope>
    <source>
        <strain evidence="2">GVMAG-S-3300013006-138</strain>
    </source>
</reference>
<protein>
    <submittedName>
        <fullName evidence="2">Uncharacterized protein</fullName>
    </submittedName>
</protein>
<dbReference type="Pfam" id="PF19150">
    <property type="entry name" value="DUF5832"/>
    <property type="match status" value="1"/>
</dbReference>
<evidence type="ECO:0000256" key="1">
    <source>
        <dbReference type="SAM" id="MobiDB-lite"/>
    </source>
</evidence>